<evidence type="ECO:0000256" key="1">
    <source>
        <dbReference type="SAM" id="MobiDB-lite"/>
    </source>
</evidence>
<keyword evidence="3" id="KW-1185">Reference proteome</keyword>
<dbReference type="EMBL" id="KN837510">
    <property type="protein sequence ID" value="KIJ24265.1"/>
    <property type="molecule type" value="Genomic_DNA"/>
</dbReference>
<dbReference type="HOGENOM" id="CLU_1856579_0_0_1"/>
<feature type="compositionally biased region" description="Basic and acidic residues" evidence="1">
    <location>
        <begin position="155"/>
        <end position="164"/>
    </location>
</feature>
<organism evidence="2 3">
    <name type="scientific">Sphaerobolus stellatus (strain SS14)</name>
    <dbReference type="NCBI Taxonomy" id="990650"/>
    <lineage>
        <taxon>Eukaryota</taxon>
        <taxon>Fungi</taxon>
        <taxon>Dikarya</taxon>
        <taxon>Basidiomycota</taxon>
        <taxon>Agaricomycotina</taxon>
        <taxon>Agaricomycetes</taxon>
        <taxon>Phallomycetidae</taxon>
        <taxon>Geastrales</taxon>
        <taxon>Sphaerobolaceae</taxon>
        <taxon>Sphaerobolus</taxon>
    </lineage>
</organism>
<proteinExistence type="predicted"/>
<reference evidence="2 3" key="1">
    <citation type="submission" date="2014-06" db="EMBL/GenBank/DDBJ databases">
        <title>Evolutionary Origins and Diversification of the Mycorrhizal Mutualists.</title>
        <authorList>
            <consortium name="DOE Joint Genome Institute"/>
            <consortium name="Mycorrhizal Genomics Consortium"/>
            <person name="Kohler A."/>
            <person name="Kuo A."/>
            <person name="Nagy L.G."/>
            <person name="Floudas D."/>
            <person name="Copeland A."/>
            <person name="Barry K.W."/>
            <person name="Cichocki N."/>
            <person name="Veneault-Fourrey C."/>
            <person name="LaButti K."/>
            <person name="Lindquist E.A."/>
            <person name="Lipzen A."/>
            <person name="Lundell T."/>
            <person name="Morin E."/>
            <person name="Murat C."/>
            <person name="Riley R."/>
            <person name="Ohm R."/>
            <person name="Sun H."/>
            <person name="Tunlid A."/>
            <person name="Henrissat B."/>
            <person name="Grigoriev I.V."/>
            <person name="Hibbett D.S."/>
            <person name="Martin F."/>
        </authorList>
    </citation>
    <scope>NUCLEOTIDE SEQUENCE [LARGE SCALE GENOMIC DNA]</scope>
    <source>
        <strain evidence="2 3">SS14</strain>
    </source>
</reference>
<feature type="region of interest" description="Disordered" evidence="1">
    <location>
        <begin position="135"/>
        <end position="164"/>
    </location>
</feature>
<dbReference type="AlphaFoldDB" id="A0A0C9UGB9"/>
<sequence>MIRDHPPNETSTVIGEVARLGTSPTRDGLSFQYCCDYEHISSRGCPVVPAVIGLIMEPSDAMPRNAMPGLKATMIFRHHIQRDIHSGRGSNGTAFSMLFVRYEAPSAITEALTKLEAEGIVLVIRIVGASDRTIGSATSQKESAYPSAMQMSQNEETKCGEQTS</sequence>
<gene>
    <name evidence="2" type="ORF">M422DRAFT_39239</name>
</gene>
<evidence type="ECO:0000313" key="2">
    <source>
        <dbReference type="EMBL" id="KIJ24265.1"/>
    </source>
</evidence>
<protein>
    <submittedName>
        <fullName evidence="2">Unplaced genomic scaffold SPHSTscaffold_435, whole genome shotgun sequence</fullName>
    </submittedName>
</protein>
<name>A0A0C9UGB9_SPHS4</name>
<accession>A0A0C9UGB9</accession>
<evidence type="ECO:0000313" key="3">
    <source>
        <dbReference type="Proteomes" id="UP000054279"/>
    </source>
</evidence>
<dbReference type="Proteomes" id="UP000054279">
    <property type="component" value="Unassembled WGS sequence"/>
</dbReference>